<name>A0A1I5P9U9_9BACT</name>
<sequence>MSTNPTMKEIAKELGTSVSTVSRALQNHPRIGLRMKERVKELALKLNYVPNSTAIHLKKKRNYNIGIVLPYLTEQFFSLAITGIEDILFEKGYRALVVQSRNDYEREKQSITSLIQHGVDGIIVSVASETYNYSHFNELNSHGIPIVFFDRVVKILPNSCVYGDIAIGAFEAVEYLISQGMTKIALLNGPSTLIASDERLTGYIKALKKHDAQININYIKSVDLSKEDTIRKTHELLNLEEPPQAVLAFHDYVALDSMQICRERGFAINKDIFFVSFSNLSFCSYLEQPPIASVEQFPYEMGEKAAKILIKAIEHPADYIRQEIIIKSKLVIR</sequence>
<dbReference type="CDD" id="cd01392">
    <property type="entry name" value="HTH_LacI"/>
    <property type="match status" value="1"/>
</dbReference>
<evidence type="ECO:0000313" key="6">
    <source>
        <dbReference type="Proteomes" id="UP000199306"/>
    </source>
</evidence>
<dbReference type="PANTHER" id="PTHR30146:SF109">
    <property type="entry name" value="HTH-TYPE TRANSCRIPTIONAL REGULATOR GALS"/>
    <property type="match status" value="1"/>
</dbReference>
<dbReference type="RefSeq" id="WP_092012976.1">
    <property type="nucleotide sequence ID" value="NZ_FOXH01000002.1"/>
</dbReference>
<dbReference type="SUPFAM" id="SSF47413">
    <property type="entry name" value="lambda repressor-like DNA-binding domains"/>
    <property type="match status" value="1"/>
</dbReference>
<proteinExistence type="predicted"/>
<dbReference type="GO" id="GO:0000976">
    <property type="term" value="F:transcription cis-regulatory region binding"/>
    <property type="evidence" value="ECO:0007669"/>
    <property type="project" value="TreeGrafter"/>
</dbReference>
<dbReference type="STRING" id="1079859.SAMN04515674_102335"/>
<dbReference type="CDD" id="cd06267">
    <property type="entry name" value="PBP1_LacI_sugar_binding-like"/>
    <property type="match status" value="1"/>
</dbReference>
<evidence type="ECO:0000256" key="3">
    <source>
        <dbReference type="ARBA" id="ARBA00023163"/>
    </source>
</evidence>
<keyword evidence="3" id="KW-0804">Transcription</keyword>
<organism evidence="5 6">
    <name type="scientific">Pseudarcicella hirudinis</name>
    <dbReference type="NCBI Taxonomy" id="1079859"/>
    <lineage>
        <taxon>Bacteria</taxon>
        <taxon>Pseudomonadati</taxon>
        <taxon>Bacteroidota</taxon>
        <taxon>Cytophagia</taxon>
        <taxon>Cytophagales</taxon>
        <taxon>Flectobacillaceae</taxon>
        <taxon>Pseudarcicella</taxon>
    </lineage>
</organism>
<dbReference type="OrthoDB" id="833520at2"/>
<dbReference type="SUPFAM" id="SSF53822">
    <property type="entry name" value="Periplasmic binding protein-like I"/>
    <property type="match status" value="1"/>
</dbReference>
<evidence type="ECO:0000256" key="2">
    <source>
        <dbReference type="ARBA" id="ARBA00023125"/>
    </source>
</evidence>
<dbReference type="Proteomes" id="UP000199306">
    <property type="component" value="Unassembled WGS sequence"/>
</dbReference>
<protein>
    <submittedName>
        <fullName evidence="5">DNA-binding transcriptional regulator, LacI/PurR family</fullName>
    </submittedName>
</protein>
<dbReference type="PROSITE" id="PS50932">
    <property type="entry name" value="HTH_LACI_2"/>
    <property type="match status" value="1"/>
</dbReference>
<evidence type="ECO:0000259" key="4">
    <source>
        <dbReference type="PROSITE" id="PS50932"/>
    </source>
</evidence>
<dbReference type="EMBL" id="FOXH01000002">
    <property type="protein sequence ID" value="SFP30246.1"/>
    <property type="molecule type" value="Genomic_DNA"/>
</dbReference>
<reference evidence="5 6" key="1">
    <citation type="submission" date="2016-10" db="EMBL/GenBank/DDBJ databases">
        <authorList>
            <person name="de Groot N.N."/>
        </authorList>
    </citation>
    <scope>NUCLEOTIDE SEQUENCE [LARGE SCALE GENOMIC DNA]</scope>
    <source>
        <strain evidence="6">E92,LMG 26720,CCM 7988</strain>
    </source>
</reference>
<dbReference type="InterPro" id="IPR010982">
    <property type="entry name" value="Lambda_DNA-bd_dom_sf"/>
</dbReference>
<dbReference type="AlphaFoldDB" id="A0A1I5P9U9"/>
<accession>A0A1I5P9U9</accession>
<keyword evidence="2 5" id="KW-0238">DNA-binding</keyword>
<keyword evidence="6" id="KW-1185">Reference proteome</keyword>
<evidence type="ECO:0000256" key="1">
    <source>
        <dbReference type="ARBA" id="ARBA00023015"/>
    </source>
</evidence>
<dbReference type="GO" id="GO:0003700">
    <property type="term" value="F:DNA-binding transcription factor activity"/>
    <property type="evidence" value="ECO:0007669"/>
    <property type="project" value="TreeGrafter"/>
</dbReference>
<dbReference type="InterPro" id="IPR028082">
    <property type="entry name" value="Peripla_BP_I"/>
</dbReference>
<dbReference type="Pfam" id="PF00356">
    <property type="entry name" value="LacI"/>
    <property type="match status" value="1"/>
</dbReference>
<gene>
    <name evidence="5" type="ORF">SAMN04515674_102335</name>
</gene>
<dbReference type="InterPro" id="IPR001761">
    <property type="entry name" value="Peripla_BP/Lac1_sug-bd_dom"/>
</dbReference>
<evidence type="ECO:0000313" key="5">
    <source>
        <dbReference type="EMBL" id="SFP30246.1"/>
    </source>
</evidence>
<dbReference type="Gene3D" id="1.10.260.40">
    <property type="entry name" value="lambda repressor-like DNA-binding domains"/>
    <property type="match status" value="1"/>
</dbReference>
<dbReference type="SMART" id="SM00354">
    <property type="entry name" value="HTH_LACI"/>
    <property type="match status" value="1"/>
</dbReference>
<feature type="domain" description="HTH lacI-type" evidence="4">
    <location>
        <begin position="5"/>
        <end position="59"/>
    </location>
</feature>
<dbReference type="InterPro" id="IPR000843">
    <property type="entry name" value="HTH_LacI"/>
</dbReference>
<keyword evidence="1" id="KW-0805">Transcription regulation</keyword>
<dbReference type="PANTHER" id="PTHR30146">
    <property type="entry name" value="LACI-RELATED TRANSCRIPTIONAL REPRESSOR"/>
    <property type="match status" value="1"/>
</dbReference>
<dbReference type="Pfam" id="PF00532">
    <property type="entry name" value="Peripla_BP_1"/>
    <property type="match status" value="1"/>
</dbReference>
<dbReference type="Gene3D" id="3.40.50.2300">
    <property type="match status" value="2"/>
</dbReference>